<evidence type="ECO:0000313" key="1">
    <source>
        <dbReference type="EMBL" id="KKK14583.1"/>
    </source>
</evidence>
<gene>
    <name evidence="1" type="ORF">ARAM_005800</name>
</gene>
<dbReference type="PANTHER" id="PTHR31687">
    <property type="match status" value="1"/>
</dbReference>
<evidence type="ECO:0000313" key="2">
    <source>
        <dbReference type="Proteomes" id="UP000034291"/>
    </source>
</evidence>
<protein>
    <recommendedName>
        <fullName evidence="3">DUF1688 domain protein</fullName>
    </recommendedName>
</protein>
<dbReference type="Proteomes" id="UP000034291">
    <property type="component" value="Unassembled WGS sequence"/>
</dbReference>
<dbReference type="AlphaFoldDB" id="A0A0F8U4N1"/>
<comment type="caution">
    <text evidence="1">The sequence shown here is derived from an EMBL/GenBank/DDBJ whole genome shotgun (WGS) entry which is preliminary data.</text>
</comment>
<proteinExistence type="predicted"/>
<dbReference type="EMBL" id="JZBS01003541">
    <property type="protein sequence ID" value="KKK14583.1"/>
    <property type="molecule type" value="Genomic_DNA"/>
</dbReference>
<dbReference type="InterPro" id="IPR012469">
    <property type="entry name" value="DUF1688"/>
</dbReference>
<reference evidence="1 2" key="1">
    <citation type="submission" date="2015-02" db="EMBL/GenBank/DDBJ databases">
        <title>Draft Genome Sequences of Two Closely-Related Aflatoxigenic Aspergillus Species Obtained from the Cote d'Ivoire.</title>
        <authorList>
            <person name="Moore G.G."/>
            <person name="Beltz S.B."/>
            <person name="Mack B.M."/>
        </authorList>
    </citation>
    <scope>NUCLEOTIDE SEQUENCE [LARGE SCALE GENOMIC DNA]</scope>
    <source>
        <strain evidence="1 2">SRRC1468</strain>
    </source>
</reference>
<dbReference type="STRING" id="308745.A0A0F8U4N1"/>
<keyword evidence="2" id="KW-1185">Reference proteome</keyword>
<dbReference type="OrthoDB" id="2153176at2759"/>
<name>A0A0F8U4N1_9EURO</name>
<dbReference type="Pfam" id="PF07958">
    <property type="entry name" value="DUF1688"/>
    <property type="match status" value="1"/>
</dbReference>
<accession>A0A0F8U4N1</accession>
<organism evidence="1 2">
    <name type="scientific">Aspergillus rambellii</name>
    <dbReference type="NCBI Taxonomy" id="308745"/>
    <lineage>
        <taxon>Eukaryota</taxon>
        <taxon>Fungi</taxon>
        <taxon>Dikarya</taxon>
        <taxon>Ascomycota</taxon>
        <taxon>Pezizomycotina</taxon>
        <taxon>Eurotiomycetes</taxon>
        <taxon>Eurotiomycetidae</taxon>
        <taxon>Eurotiales</taxon>
        <taxon>Aspergillaceae</taxon>
        <taxon>Aspergillus</taxon>
        <taxon>Aspergillus subgen. Nidulantes</taxon>
    </lineage>
</organism>
<sequence>MADKSGGLVLIYPLDTHTSRTYGANMDANVQRILSLQAVREKSQIVFGLAKQGLLNHFDYHAERLDAAVDYVIGIIERDFGPDRYHEIPPHGRWQHFEVGGVPRVAELMKRWDELRYDNFEKVRSLIDLFFVSVLLDAGAGDRWSFREPDSGNIYTRSEGIAVASLYMFLNGDFANKDSPRKDVVHGEALRDMSIETLYRGFQIDEDKNPLVGASARVEIIQKLGKSMLNHEDIFGPKGRPGLLVDCLTSTGGDKVDYSLLWSILQKTLIPIWPSDRTRIAGNLVGDAWPLSVLAKDRSIRTQPPETATIQPFHKLTQWLAYSLKVPFERLLSLSWTNAELGTGLPEYRNGGLFVDMGVLTLKPEAMEKGLRISRSALPCFGAGDDEIVEWRAMTVALLDELHQRILSSARFGDVRLSLPQVLEAGSWKAGRELAAAKRPETKSSPILNSGDGTLF</sequence>
<evidence type="ECO:0008006" key="3">
    <source>
        <dbReference type="Google" id="ProtNLM"/>
    </source>
</evidence>
<dbReference type="PANTHER" id="PTHR31687:SF3">
    <property type="entry name" value="PROTEIN URG3"/>
    <property type="match status" value="1"/>
</dbReference>